<dbReference type="EnsemblPlants" id="OBART07G12880.1">
    <property type="protein sequence ID" value="OBART07G12880.1"/>
    <property type="gene ID" value="OBART07G12880"/>
</dbReference>
<reference evidence="1" key="2">
    <citation type="submission" date="2015-03" db="UniProtKB">
        <authorList>
            <consortium name="EnsemblPlants"/>
        </authorList>
    </citation>
    <scope>IDENTIFICATION</scope>
</reference>
<keyword evidence="2" id="KW-1185">Reference proteome</keyword>
<protein>
    <submittedName>
        <fullName evidence="1">Uncharacterized protein</fullName>
    </submittedName>
</protein>
<name>A0A0D3GQH6_9ORYZ</name>
<dbReference type="Gramene" id="OBART07G12880.1">
    <property type="protein sequence ID" value="OBART07G12880.1"/>
    <property type="gene ID" value="OBART07G12880"/>
</dbReference>
<reference evidence="1" key="1">
    <citation type="journal article" date="2009" name="Rice">
        <title>De Novo Next Generation Sequencing of Plant Genomes.</title>
        <authorList>
            <person name="Rounsley S."/>
            <person name="Marri P.R."/>
            <person name="Yu Y."/>
            <person name="He R."/>
            <person name="Sisneros N."/>
            <person name="Goicoechea J.L."/>
            <person name="Lee S.J."/>
            <person name="Angelova A."/>
            <person name="Kudrna D."/>
            <person name="Luo M."/>
            <person name="Affourtit J."/>
            <person name="Desany B."/>
            <person name="Knight J."/>
            <person name="Niazi F."/>
            <person name="Egholm M."/>
            <person name="Wing R.A."/>
        </authorList>
    </citation>
    <scope>NUCLEOTIDE SEQUENCE [LARGE SCALE GENOMIC DNA]</scope>
    <source>
        <strain evidence="1">cv. IRGC 105608</strain>
    </source>
</reference>
<dbReference type="AlphaFoldDB" id="A0A0D3GQH6"/>
<dbReference type="Proteomes" id="UP000026960">
    <property type="component" value="Chromosome 7"/>
</dbReference>
<proteinExistence type="predicted"/>
<accession>A0A0D3GQH6</accession>
<evidence type="ECO:0000313" key="1">
    <source>
        <dbReference type="EnsemblPlants" id="OBART07G12880.1"/>
    </source>
</evidence>
<organism evidence="1">
    <name type="scientific">Oryza barthii</name>
    <dbReference type="NCBI Taxonomy" id="65489"/>
    <lineage>
        <taxon>Eukaryota</taxon>
        <taxon>Viridiplantae</taxon>
        <taxon>Streptophyta</taxon>
        <taxon>Embryophyta</taxon>
        <taxon>Tracheophyta</taxon>
        <taxon>Spermatophyta</taxon>
        <taxon>Magnoliopsida</taxon>
        <taxon>Liliopsida</taxon>
        <taxon>Poales</taxon>
        <taxon>Poaceae</taxon>
        <taxon>BOP clade</taxon>
        <taxon>Oryzoideae</taxon>
        <taxon>Oryzeae</taxon>
        <taxon>Oryzinae</taxon>
        <taxon>Oryza</taxon>
    </lineage>
</organism>
<dbReference type="HOGENOM" id="CLU_178817_0_0_1"/>
<dbReference type="PaxDb" id="65489-OBART07G12880.1"/>
<sequence>MALIWTGRRSTWAGGRRGVGKGWTRRCGGSRRTVVIYTRRGFARADRGREVALAAKDGDDRVVAAVIGQLVDENGLTWADC</sequence>
<evidence type="ECO:0000313" key="2">
    <source>
        <dbReference type="Proteomes" id="UP000026960"/>
    </source>
</evidence>